<feature type="compositionally biased region" description="Acidic residues" evidence="6">
    <location>
        <begin position="427"/>
        <end position="443"/>
    </location>
</feature>
<evidence type="ECO:0000256" key="5">
    <source>
        <dbReference type="SAM" id="Coils"/>
    </source>
</evidence>
<keyword evidence="2 5" id="KW-0175">Coiled coil</keyword>
<feature type="region of interest" description="Disordered" evidence="6">
    <location>
        <begin position="425"/>
        <end position="463"/>
    </location>
</feature>
<dbReference type="Pfam" id="PF15612">
    <property type="entry name" value="WHIM1"/>
    <property type="match status" value="1"/>
</dbReference>
<comment type="subcellular location">
    <subcellularLocation>
        <location evidence="1 4">Nucleus</location>
    </subcellularLocation>
</comment>
<evidence type="ECO:0000256" key="1">
    <source>
        <dbReference type="ARBA" id="ARBA00004123"/>
    </source>
</evidence>
<feature type="compositionally biased region" description="Pro residues" evidence="6">
    <location>
        <begin position="300"/>
        <end position="313"/>
    </location>
</feature>
<name>A0A9P8QDX9_9HYPO</name>
<dbReference type="GO" id="GO:0031509">
    <property type="term" value="P:subtelomeric heterochromatin formation"/>
    <property type="evidence" value="ECO:0007669"/>
    <property type="project" value="TreeGrafter"/>
</dbReference>
<feature type="domain" description="DDT" evidence="7">
    <location>
        <begin position="354"/>
        <end position="417"/>
    </location>
</feature>
<dbReference type="PROSITE" id="PS51136">
    <property type="entry name" value="WAC"/>
    <property type="match status" value="1"/>
</dbReference>
<dbReference type="InterPro" id="IPR028942">
    <property type="entry name" value="WHIM1_dom"/>
</dbReference>
<dbReference type="PANTHER" id="PTHR32075:SF6">
    <property type="entry name" value="ISWI CHROMATIN-REMODELING COMPLEX SUBUNIT YPL216W-RELATED"/>
    <property type="match status" value="1"/>
</dbReference>
<feature type="compositionally biased region" description="Basic and acidic residues" evidence="6">
    <location>
        <begin position="906"/>
        <end position="924"/>
    </location>
</feature>
<dbReference type="InterPro" id="IPR028941">
    <property type="entry name" value="WHIM2_dom"/>
</dbReference>
<evidence type="ECO:0000256" key="2">
    <source>
        <dbReference type="ARBA" id="ARBA00023054"/>
    </source>
</evidence>
<protein>
    <submittedName>
        <fullName evidence="9">Ddt domain-containing</fullName>
    </submittedName>
</protein>
<dbReference type="EMBL" id="JAIWOZ010000007">
    <property type="protein sequence ID" value="KAH6603461.1"/>
    <property type="molecule type" value="Genomic_DNA"/>
</dbReference>
<feature type="coiled-coil region" evidence="5">
    <location>
        <begin position="468"/>
        <end position="500"/>
    </location>
</feature>
<feature type="coiled-coil region" evidence="5">
    <location>
        <begin position="603"/>
        <end position="630"/>
    </location>
</feature>
<organism evidence="9 10">
    <name type="scientific">Trichoderma cornu-damae</name>
    <dbReference type="NCBI Taxonomy" id="654480"/>
    <lineage>
        <taxon>Eukaryota</taxon>
        <taxon>Fungi</taxon>
        <taxon>Dikarya</taxon>
        <taxon>Ascomycota</taxon>
        <taxon>Pezizomycotina</taxon>
        <taxon>Sordariomycetes</taxon>
        <taxon>Hypocreomycetidae</taxon>
        <taxon>Hypocreales</taxon>
        <taxon>Hypocreaceae</taxon>
        <taxon>Trichoderma</taxon>
    </lineage>
</organism>
<dbReference type="Pfam" id="PF10537">
    <property type="entry name" value="WAC_Acf1_DNA_bd"/>
    <property type="match status" value="1"/>
</dbReference>
<evidence type="ECO:0000259" key="8">
    <source>
        <dbReference type="PROSITE" id="PS51136"/>
    </source>
</evidence>
<evidence type="ECO:0000256" key="3">
    <source>
        <dbReference type="ARBA" id="ARBA00023242"/>
    </source>
</evidence>
<comment type="caution">
    <text evidence="9">The sequence shown here is derived from an EMBL/GenBank/DDBJ whole genome shotgun (WGS) entry which is preliminary data.</text>
</comment>
<dbReference type="GO" id="GO:0005634">
    <property type="term" value="C:nucleus"/>
    <property type="evidence" value="ECO:0007669"/>
    <property type="project" value="UniProtKB-SubCell"/>
</dbReference>
<proteinExistence type="predicted"/>
<sequence>MPQQVLFKRKPVQFLRPAEVEDEDTERRFNDEITGHSGLTFFEAYTSERAGGQEVEAAFPEALKGPILRKVQFQTISRLDNLVDMVYEEFKADFYPGEDVFVTLDESNNERRACLVREKTTFGARILPDGSSSLPTSRYSVVLSGGSGKELLVTNDSLSRERGAFTKSMLRSFIKRTVVREAWNGAPWLVKNDYASQYRIDTRIPPHLRHDTKIQERKQLLAQKRERTSLHEASEHGPAVQTSPVRLPELKPAPKSHKAKQTPNNAGAKGLKWPADMAPDNVNGAGYPRYHEERAAAPREPTPPPPPPPPPKYPIEDLQLEPKDGNVRPPLKFMCGDPPVKAEVDDAVCRHIDMETVGPLLETWDTLNVYCEIFKLDSFTFDDFVEAMSVASGGAQVQLFEEIHCAVLKILVDSESDGGRVRITLPEIDEEDSDDDEDAEGEGDGGGRDSGEESAEPEDVPVARATRSSLAKLEAERLAAEAAAAEEESLRAELETKNRAEELLKEFDWIEHLRQRNFQAGGWQRILVGLLHQLSKNERQQRACEELLQQLVPAEMVPSPENVQRRYAGLDVNYRVKALQIICMLTMETKAVRGYMEDCSETMTKYRKDKIEWQRQRKQATEELRQLNEQRKLLMPENEAFEETNGTTLVKDEIDVKMADADESIVSRDEEVEDSQDESSRKKRRSRILTDKKKKHVEEEKLKKAKEKALEKAKPQPSKQYVKLLKDIQKKEDIIKKCEEEVAIIDNDLREADCPRTRVLGKDRFWNRYYWFERNGMPYAGLPDSSTAHAGYANGCIWVQGPDDLEREGYIELPTELQNEYKARFGMTVPERKATEEGESSVFTAKQWGYISEPQDVDRLIKWLDPRGFNELKLRKELVAYRDRIAAHMENRKRYLASDAAEEDEGEKKEEPKRTSSRIREKTPEPPSYRCLQWENTMALEELGHLHGDPPPPPRSRKQTKKREAMAEAAPRPAAKTRRK</sequence>
<feature type="region of interest" description="Disordered" evidence="6">
    <location>
        <begin position="665"/>
        <end position="688"/>
    </location>
</feature>
<dbReference type="AlphaFoldDB" id="A0A9P8QDX9"/>
<evidence type="ECO:0000259" key="7">
    <source>
        <dbReference type="PROSITE" id="PS50827"/>
    </source>
</evidence>
<feature type="region of interest" description="Disordered" evidence="6">
    <location>
        <begin position="223"/>
        <end position="318"/>
    </location>
</feature>
<dbReference type="OrthoDB" id="332390at2759"/>
<dbReference type="GO" id="GO:0000781">
    <property type="term" value="C:chromosome, telomeric region"/>
    <property type="evidence" value="ECO:0007669"/>
    <property type="project" value="GOC"/>
</dbReference>
<dbReference type="InterPro" id="IPR018501">
    <property type="entry name" value="DDT_dom"/>
</dbReference>
<dbReference type="Pfam" id="PF15613">
    <property type="entry name" value="WSD"/>
    <property type="match status" value="1"/>
</dbReference>
<feature type="coiled-coil region" evidence="5">
    <location>
        <begin position="721"/>
        <end position="748"/>
    </location>
</feature>
<keyword evidence="3 4" id="KW-0539">Nucleus</keyword>
<dbReference type="InterPro" id="IPR013136">
    <property type="entry name" value="WSTF_Acf1_Cbp146"/>
</dbReference>
<feature type="region of interest" description="Disordered" evidence="6">
    <location>
        <begin position="897"/>
        <end position="980"/>
    </location>
</feature>
<feature type="compositionally biased region" description="Basic and acidic residues" evidence="6">
    <location>
        <begin position="223"/>
        <end position="235"/>
    </location>
</feature>
<accession>A0A9P8QDX9</accession>
<keyword evidence="10" id="KW-1185">Reference proteome</keyword>
<gene>
    <name evidence="9" type="ORF">Trco_008236</name>
</gene>
<reference evidence="9" key="1">
    <citation type="submission" date="2021-08" db="EMBL/GenBank/DDBJ databases">
        <title>Chromosome-Level Trichoderma cornu-damae using Hi-C Data.</title>
        <authorList>
            <person name="Kim C.S."/>
        </authorList>
    </citation>
    <scope>NUCLEOTIDE SEQUENCE</scope>
    <source>
        <strain evidence="9">KA19-0412C</strain>
    </source>
</reference>
<evidence type="ECO:0000256" key="4">
    <source>
        <dbReference type="PROSITE-ProRule" id="PRU00475"/>
    </source>
</evidence>
<dbReference type="PANTHER" id="PTHR32075">
    <property type="entry name" value="ISWI CHROMATIN-REMODELING COMPLEX SUBUNIT YPL216W-RELATED"/>
    <property type="match status" value="1"/>
</dbReference>
<evidence type="ECO:0000313" key="9">
    <source>
        <dbReference type="EMBL" id="KAH6603461.1"/>
    </source>
</evidence>
<evidence type="ECO:0000313" key="10">
    <source>
        <dbReference type="Proteomes" id="UP000827724"/>
    </source>
</evidence>
<dbReference type="GO" id="GO:0000785">
    <property type="term" value="C:chromatin"/>
    <property type="evidence" value="ECO:0007669"/>
    <property type="project" value="UniProtKB-ARBA"/>
</dbReference>
<dbReference type="Proteomes" id="UP000827724">
    <property type="component" value="Unassembled WGS sequence"/>
</dbReference>
<dbReference type="Pfam" id="PF02791">
    <property type="entry name" value="DDT"/>
    <property type="match status" value="1"/>
</dbReference>
<feature type="domain" description="WAC" evidence="8">
    <location>
        <begin position="1"/>
        <end position="106"/>
    </location>
</feature>
<dbReference type="PROSITE" id="PS50827">
    <property type="entry name" value="DDT"/>
    <property type="match status" value="1"/>
</dbReference>
<evidence type="ECO:0000256" key="6">
    <source>
        <dbReference type="SAM" id="MobiDB-lite"/>
    </source>
</evidence>